<feature type="chain" id="PRO_5041907691" evidence="1">
    <location>
        <begin position="25"/>
        <end position="446"/>
    </location>
</feature>
<keyword evidence="3" id="KW-0406">Ion transport</keyword>
<dbReference type="Pfam" id="PF15805">
    <property type="entry name" value="SCNM1_acidic"/>
    <property type="match status" value="1"/>
</dbReference>
<accession>A0AAE1YXJ1</accession>
<reference evidence="3" key="2">
    <citation type="journal article" date="2024" name="Plant">
        <title>Genomic evolution and insights into agronomic trait innovations of Sesamum species.</title>
        <authorList>
            <person name="Miao H."/>
            <person name="Wang L."/>
            <person name="Qu L."/>
            <person name="Liu H."/>
            <person name="Sun Y."/>
            <person name="Le M."/>
            <person name="Wang Q."/>
            <person name="Wei S."/>
            <person name="Zheng Y."/>
            <person name="Lin W."/>
            <person name="Duan Y."/>
            <person name="Cao H."/>
            <person name="Xiong S."/>
            <person name="Wang X."/>
            <person name="Wei L."/>
            <person name="Li C."/>
            <person name="Ma Q."/>
            <person name="Ju M."/>
            <person name="Zhao R."/>
            <person name="Li G."/>
            <person name="Mu C."/>
            <person name="Tian Q."/>
            <person name="Mei H."/>
            <person name="Zhang T."/>
            <person name="Gao T."/>
            <person name="Zhang H."/>
        </authorList>
    </citation>
    <scope>NUCLEOTIDE SEQUENCE</scope>
    <source>
        <strain evidence="3">3651</strain>
    </source>
</reference>
<evidence type="ECO:0000313" key="3">
    <source>
        <dbReference type="EMBL" id="KAK4437843.1"/>
    </source>
</evidence>
<evidence type="ECO:0000256" key="1">
    <source>
        <dbReference type="SAM" id="SignalP"/>
    </source>
</evidence>
<keyword evidence="4" id="KW-1185">Reference proteome</keyword>
<feature type="signal peptide" evidence="1">
    <location>
        <begin position="1"/>
        <end position="24"/>
    </location>
</feature>
<evidence type="ECO:0000259" key="2">
    <source>
        <dbReference type="PROSITE" id="PS51485"/>
    </source>
</evidence>
<dbReference type="PROSITE" id="PS51485">
    <property type="entry name" value="PHYTOCYANIN"/>
    <property type="match status" value="1"/>
</dbReference>
<dbReference type="Gene3D" id="2.60.40.420">
    <property type="entry name" value="Cupredoxins - blue copper proteins"/>
    <property type="match status" value="1"/>
</dbReference>
<dbReference type="SUPFAM" id="SSF49503">
    <property type="entry name" value="Cupredoxins"/>
    <property type="match status" value="1"/>
</dbReference>
<dbReference type="AlphaFoldDB" id="A0AAE1YXJ1"/>
<keyword evidence="3" id="KW-0813">Transport</keyword>
<proteinExistence type="predicted"/>
<dbReference type="InterPro" id="IPR031625">
    <property type="entry name" value="SCNM1_acidic"/>
</dbReference>
<dbReference type="EMBL" id="JACGWO010000001">
    <property type="protein sequence ID" value="KAK4437843.1"/>
    <property type="molecule type" value="Genomic_DNA"/>
</dbReference>
<dbReference type="PANTHER" id="PTHR34052:SF1">
    <property type="entry name" value="OS06G0216700 PROTEIN"/>
    <property type="match status" value="1"/>
</dbReference>
<sequence>MGVKCAELSLLVVAAASLFGIGMANWNYTAPANWNHTAPANCNYTAPANWNHTAAANWNHTVAANWNYTANDYWFWGHRHKQPSSRFVVGGPENWRFGYNYTDWAIKNGPFYLNDTLVFKYDPPNDTTFPHSVYLLPDFWSFQSCDLRRAKKIGEVNAGAGEGFEFVLSRWQPYYFACGEHDGIHCKAGLMKFAVWPLIRCGRQLAGELPDRKFSVAELQTYLQMSVFGGDSWAREAQYRKRRVDDLIIEGIEASAYKKLPSGKFACTVCPHNPVLDTPNMLSAHVNGSRHRAAELRRKDRELAVQEEVNKRLALSDCVNTNSEANASVKQRKTTSRPLIERARKAASEVFPGGVGQPEIKSAIGNLVTSCGGDSGSNGSSIEIEGMHKGLVREMQPLDYRERRERELKFTAAGWKRDCHGRWFKDENVEFDSDEEDPNIVLSNTS</sequence>
<dbReference type="GO" id="GO:0009055">
    <property type="term" value="F:electron transfer activity"/>
    <property type="evidence" value="ECO:0007669"/>
    <property type="project" value="InterPro"/>
</dbReference>
<keyword evidence="3" id="KW-0407">Ion channel</keyword>
<protein>
    <submittedName>
        <fullName evidence="3">Sodium channel modifier 1</fullName>
    </submittedName>
</protein>
<name>A0AAE1YXJ1_9LAMI</name>
<feature type="domain" description="Phytocyanin" evidence="2">
    <location>
        <begin position="85"/>
        <end position="199"/>
    </location>
</feature>
<dbReference type="InterPro" id="IPR031622">
    <property type="entry name" value="Znf-SCNM1"/>
</dbReference>
<dbReference type="GO" id="GO:0034220">
    <property type="term" value="P:monoatomic ion transmembrane transport"/>
    <property type="evidence" value="ECO:0007669"/>
    <property type="project" value="UniProtKB-KW"/>
</dbReference>
<dbReference type="Proteomes" id="UP001293254">
    <property type="component" value="Unassembled WGS sequence"/>
</dbReference>
<reference evidence="3" key="1">
    <citation type="submission" date="2020-06" db="EMBL/GenBank/DDBJ databases">
        <authorList>
            <person name="Li T."/>
            <person name="Hu X."/>
            <person name="Zhang T."/>
            <person name="Song X."/>
            <person name="Zhang H."/>
            <person name="Dai N."/>
            <person name="Sheng W."/>
            <person name="Hou X."/>
            <person name="Wei L."/>
        </authorList>
    </citation>
    <scope>NUCLEOTIDE SEQUENCE</scope>
    <source>
        <strain evidence="3">3651</strain>
        <tissue evidence="3">Leaf</tissue>
    </source>
</reference>
<comment type="caution">
    <text evidence="3">The sequence shown here is derived from an EMBL/GenBank/DDBJ whole genome shotgun (WGS) entry which is preliminary data.</text>
</comment>
<evidence type="ECO:0000313" key="4">
    <source>
        <dbReference type="Proteomes" id="UP001293254"/>
    </source>
</evidence>
<gene>
    <name evidence="3" type="ORF">Salat_0118300</name>
</gene>
<dbReference type="InterPro" id="IPR008972">
    <property type="entry name" value="Cupredoxin"/>
</dbReference>
<keyword evidence="1" id="KW-0732">Signal</keyword>
<dbReference type="InterPro" id="IPR003245">
    <property type="entry name" value="Phytocyanin_dom"/>
</dbReference>
<organism evidence="3 4">
    <name type="scientific">Sesamum alatum</name>
    <dbReference type="NCBI Taxonomy" id="300844"/>
    <lineage>
        <taxon>Eukaryota</taxon>
        <taxon>Viridiplantae</taxon>
        <taxon>Streptophyta</taxon>
        <taxon>Embryophyta</taxon>
        <taxon>Tracheophyta</taxon>
        <taxon>Spermatophyta</taxon>
        <taxon>Magnoliopsida</taxon>
        <taxon>eudicotyledons</taxon>
        <taxon>Gunneridae</taxon>
        <taxon>Pentapetalae</taxon>
        <taxon>asterids</taxon>
        <taxon>lamiids</taxon>
        <taxon>Lamiales</taxon>
        <taxon>Pedaliaceae</taxon>
        <taxon>Sesamum</taxon>
    </lineage>
</organism>
<dbReference type="PANTHER" id="PTHR34052">
    <property type="entry name" value="GLYCINE-RICH PROTEIN-LIKE"/>
    <property type="match status" value="1"/>
</dbReference>
<dbReference type="Pfam" id="PF15803">
    <property type="entry name" value="zf-SCNM1"/>
    <property type="match status" value="1"/>
</dbReference>